<dbReference type="OrthoDB" id="121932at2759"/>
<gene>
    <name evidence="7" type="primary">TPHA0L00310</name>
    <name evidence="7" type="ordered locus">TPHA_0L00310</name>
</gene>
<evidence type="ECO:0000256" key="2">
    <source>
        <dbReference type="ARBA" id="ARBA00022705"/>
    </source>
</evidence>
<dbReference type="RefSeq" id="XP_003687821.1">
    <property type="nucleotide sequence ID" value="XM_003687773.1"/>
</dbReference>
<keyword evidence="5" id="KW-0131">Cell cycle</keyword>
<evidence type="ECO:0000256" key="6">
    <source>
        <dbReference type="ARBA" id="ARBA00038447"/>
    </source>
</evidence>
<evidence type="ECO:0000256" key="5">
    <source>
        <dbReference type="ARBA" id="ARBA00023306"/>
    </source>
</evidence>
<reference evidence="7 8" key="1">
    <citation type="journal article" date="2011" name="Proc. Natl. Acad. Sci. U.S.A.">
        <title>Evolutionary erosion of yeast sex chromosomes by mating-type switching accidents.</title>
        <authorList>
            <person name="Gordon J.L."/>
            <person name="Armisen D."/>
            <person name="Proux-Wera E."/>
            <person name="Oheigeartaigh S.S."/>
            <person name="Byrne K.P."/>
            <person name="Wolfe K.H."/>
        </authorList>
    </citation>
    <scope>NUCLEOTIDE SEQUENCE [LARGE SCALE GENOMIC DNA]</scope>
    <source>
        <strain evidence="8">ATCC 24235 / CBS 4417 / NBRC 1672 / NRRL Y-8282 / UCD 70-5</strain>
    </source>
</reference>
<dbReference type="HOGENOM" id="CLU_090690_1_0_1"/>
<dbReference type="eggNOG" id="KOG4487">
    <property type="taxonomic scope" value="Eukaryota"/>
</dbReference>
<dbReference type="KEGG" id="tpf:TPHA_0L00310"/>
<dbReference type="GO" id="GO:0034398">
    <property type="term" value="P:telomere tethering at nuclear periphery"/>
    <property type="evidence" value="ECO:0007669"/>
    <property type="project" value="EnsemblFungi"/>
</dbReference>
<dbReference type="EMBL" id="HE612867">
    <property type="protein sequence ID" value="CCE65387.1"/>
    <property type="molecule type" value="Genomic_DNA"/>
</dbReference>
<protein>
    <recommendedName>
        <fullName evidence="9">Chromosome transmission fidelity protein 8</fullName>
    </recommendedName>
</protein>
<dbReference type="Pfam" id="PF09696">
    <property type="entry name" value="Ctf8"/>
    <property type="match status" value="1"/>
</dbReference>
<evidence type="ECO:0000313" key="7">
    <source>
        <dbReference type="EMBL" id="CCE65387.1"/>
    </source>
</evidence>
<dbReference type="OMA" id="QRPLPIM"/>
<comment type="similarity">
    <text evidence="6">Belongs to the CTF8 family.</text>
</comment>
<proteinExistence type="inferred from homology"/>
<dbReference type="InterPro" id="IPR018607">
    <property type="entry name" value="Ctf8"/>
</dbReference>
<dbReference type="GO" id="GO:0003677">
    <property type="term" value="F:DNA binding"/>
    <property type="evidence" value="ECO:0007669"/>
    <property type="project" value="UniProtKB-KW"/>
</dbReference>
<accession>G8BZQ9</accession>
<dbReference type="PANTHER" id="PTHR28605">
    <property type="entry name" value="CTF8, CHROMOSOME TRANSMISSION FIDELITY FACTOR 8 HOMOLOG (S. CEREVISIAE)"/>
    <property type="match status" value="1"/>
</dbReference>
<keyword evidence="2" id="KW-0235">DNA replication</keyword>
<dbReference type="GO" id="GO:0031390">
    <property type="term" value="C:Ctf18 RFC-like complex"/>
    <property type="evidence" value="ECO:0007669"/>
    <property type="project" value="EnsemblFungi"/>
</dbReference>
<evidence type="ECO:0000256" key="3">
    <source>
        <dbReference type="ARBA" id="ARBA00023125"/>
    </source>
</evidence>
<evidence type="ECO:0000313" key="8">
    <source>
        <dbReference type="Proteomes" id="UP000005666"/>
    </source>
</evidence>
<dbReference type="GO" id="GO:0006260">
    <property type="term" value="P:DNA replication"/>
    <property type="evidence" value="ECO:0007669"/>
    <property type="project" value="UniProtKB-KW"/>
</dbReference>
<organism evidence="7 8">
    <name type="scientific">Tetrapisispora phaffii (strain ATCC 24235 / CBS 4417 / NBRC 1672 / NRRL Y-8282 / UCD 70-5)</name>
    <name type="common">Yeast</name>
    <name type="synonym">Fabospora phaffii</name>
    <dbReference type="NCBI Taxonomy" id="1071381"/>
    <lineage>
        <taxon>Eukaryota</taxon>
        <taxon>Fungi</taxon>
        <taxon>Dikarya</taxon>
        <taxon>Ascomycota</taxon>
        <taxon>Saccharomycotina</taxon>
        <taxon>Saccharomycetes</taxon>
        <taxon>Saccharomycetales</taxon>
        <taxon>Saccharomycetaceae</taxon>
        <taxon>Tetrapisispora</taxon>
    </lineage>
</organism>
<dbReference type="GO" id="GO:0035753">
    <property type="term" value="P:maintenance of DNA trinucleotide repeats"/>
    <property type="evidence" value="ECO:0007669"/>
    <property type="project" value="EnsemblFungi"/>
</dbReference>
<keyword evidence="3" id="KW-0238">DNA-binding</keyword>
<evidence type="ECO:0008006" key="9">
    <source>
        <dbReference type="Google" id="ProtNLM"/>
    </source>
</evidence>
<evidence type="ECO:0000256" key="4">
    <source>
        <dbReference type="ARBA" id="ARBA00023242"/>
    </source>
</evidence>
<name>G8BZQ9_TETPH</name>
<dbReference type="GO" id="GO:0007064">
    <property type="term" value="P:mitotic sister chromatid cohesion"/>
    <property type="evidence" value="ECO:0007669"/>
    <property type="project" value="EnsemblFungi"/>
</dbReference>
<dbReference type="Proteomes" id="UP000005666">
    <property type="component" value="Chromosome 12"/>
</dbReference>
<comment type="subcellular location">
    <subcellularLocation>
        <location evidence="1">Nucleus</location>
    </subcellularLocation>
</comment>
<dbReference type="STRING" id="1071381.G8BZQ9"/>
<keyword evidence="8" id="KW-1185">Reference proteome</keyword>
<sequence>MPCVQISATQLNLLFSSQEPHIGVVTALGNTMLEIQGDLQVPTEPPLDIEKYTDENDGDKRFTVHDGEHIVRFGLLLLDNEKKNATLFIGRKQRLLGKVVKLETPLGLLRFKDHQDEDQRAVEMQDIFYYKIIFNSRPLPIM</sequence>
<dbReference type="AlphaFoldDB" id="G8BZQ9"/>
<evidence type="ECO:0000256" key="1">
    <source>
        <dbReference type="ARBA" id="ARBA00004123"/>
    </source>
</evidence>
<dbReference type="PANTHER" id="PTHR28605:SF1">
    <property type="entry name" value="CHROMOSOME TRANSMISSION FIDELITY FACTOR 8"/>
    <property type="match status" value="1"/>
</dbReference>
<dbReference type="GeneID" id="11531735"/>
<keyword evidence="4" id="KW-0539">Nucleus</keyword>